<reference evidence="1" key="1">
    <citation type="journal article" date="2023" name="Plant J.">
        <title>Genome sequences and population genomics provide insights into the demographic history, inbreeding, and mutation load of two 'living fossil' tree species of Dipteronia.</title>
        <authorList>
            <person name="Feng Y."/>
            <person name="Comes H.P."/>
            <person name="Chen J."/>
            <person name="Zhu S."/>
            <person name="Lu R."/>
            <person name="Zhang X."/>
            <person name="Li P."/>
            <person name="Qiu J."/>
            <person name="Olsen K.M."/>
            <person name="Qiu Y."/>
        </authorList>
    </citation>
    <scope>NUCLEOTIDE SEQUENCE</scope>
    <source>
        <strain evidence="1">KIB01</strain>
    </source>
</reference>
<name>A0AAD9WTB2_9ROSI</name>
<dbReference type="PANTHER" id="PTHR33317">
    <property type="entry name" value="POLYNUCLEOTIDYL TRANSFERASE, RIBONUCLEASE H-LIKE SUPERFAMILY PROTEIN"/>
    <property type="match status" value="1"/>
</dbReference>
<dbReference type="EMBL" id="JANJYI010000007">
    <property type="protein sequence ID" value="KAK2643034.1"/>
    <property type="molecule type" value="Genomic_DNA"/>
</dbReference>
<dbReference type="InterPro" id="IPR037027">
    <property type="entry name" value="YqgF/RNaseH-like_dom_sf"/>
</dbReference>
<evidence type="ECO:0000313" key="2">
    <source>
        <dbReference type="Proteomes" id="UP001280121"/>
    </source>
</evidence>
<proteinExistence type="predicted"/>
<comment type="caution">
    <text evidence="1">The sequence shown here is derived from an EMBL/GenBank/DDBJ whole genome shotgun (WGS) entry which is preliminary data.</text>
</comment>
<accession>A0AAD9WTB2</accession>
<dbReference type="InterPro" id="IPR005227">
    <property type="entry name" value="YqgF"/>
</dbReference>
<protein>
    <submittedName>
        <fullName evidence="1">Uncharacterized protein</fullName>
    </submittedName>
</protein>
<dbReference type="GO" id="GO:0000967">
    <property type="term" value="P:rRNA 5'-end processing"/>
    <property type="evidence" value="ECO:0007669"/>
    <property type="project" value="TreeGrafter"/>
</dbReference>
<dbReference type="PANTHER" id="PTHR33317:SF1">
    <property type="entry name" value="POLYNUCLEOTIDYL TRANSFERASE, RIBONUCLEASE H-LIKE SUPERFAMILY PROTEIN"/>
    <property type="match status" value="1"/>
</dbReference>
<gene>
    <name evidence="1" type="ORF">Ddye_024797</name>
</gene>
<dbReference type="Gene3D" id="3.30.420.140">
    <property type="entry name" value="YqgF/RNase H-like domain"/>
    <property type="match status" value="1"/>
</dbReference>
<evidence type="ECO:0000313" key="1">
    <source>
        <dbReference type="EMBL" id="KAK2643034.1"/>
    </source>
</evidence>
<keyword evidence="2" id="KW-1185">Reference proteome</keyword>
<dbReference type="Proteomes" id="UP001280121">
    <property type="component" value="Unassembled WGS sequence"/>
</dbReference>
<dbReference type="AlphaFoldDB" id="A0AAD9WTB2"/>
<organism evidence="1 2">
    <name type="scientific">Dipteronia dyeriana</name>
    <dbReference type="NCBI Taxonomy" id="168575"/>
    <lineage>
        <taxon>Eukaryota</taxon>
        <taxon>Viridiplantae</taxon>
        <taxon>Streptophyta</taxon>
        <taxon>Embryophyta</taxon>
        <taxon>Tracheophyta</taxon>
        <taxon>Spermatophyta</taxon>
        <taxon>Magnoliopsida</taxon>
        <taxon>eudicotyledons</taxon>
        <taxon>Gunneridae</taxon>
        <taxon>Pentapetalae</taxon>
        <taxon>rosids</taxon>
        <taxon>malvids</taxon>
        <taxon>Sapindales</taxon>
        <taxon>Sapindaceae</taxon>
        <taxon>Hippocastanoideae</taxon>
        <taxon>Acereae</taxon>
        <taxon>Dipteronia</taxon>
    </lineage>
</organism>
<sequence length="170" mass="19567">MKYVKPYNLYKAMEQKGREIARRQALREYSSLVGINILEECFSVAITHQQFDFVALYCCLDRKKLSINKIANKLRDIVFVNNVAGFVIGLPNTKNKENPEVAKVKSFVDDLANTGKLEGLKYTYREQMCASKDMDVLSERQYALHKFNEMQSGVGVLAGFLDRYDKQMMN</sequence>